<evidence type="ECO:0000313" key="3">
    <source>
        <dbReference type="Proteomes" id="UP001497480"/>
    </source>
</evidence>
<keyword evidence="1" id="KW-0472">Membrane</keyword>
<dbReference type="PANTHER" id="PTHR33726">
    <property type="entry name" value="TRANSMEMBRANE PROTEIN"/>
    <property type="match status" value="1"/>
</dbReference>
<comment type="caution">
    <text evidence="2">The sequence shown here is derived from an EMBL/GenBank/DDBJ whole genome shotgun (WGS) entry which is preliminary data.</text>
</comment>
<accession>A0AAV1XU16</accession>
<evidence type="ECO:0008006" key="4">
    <source>
        <dbReference type="Google" id="ProtNLM"/>
    </source>
</evidence>
<organism evidence="2 3">
    <name type="scientific">Lupinus luteus</name>
    <name type="common">European yellow lupine</name>
    <dbReference type="NCBI Taxonomy" id="3873"/>
    <lineage>
        <taxon>Eukaryota</taxon>
        <taxon>Viridiplantae</taxon>
        <taxon>Streptophyta</taxon>
        <taxon>Embryophyta</taxon>
        <taxon>Tracheophyta</taxon>
        <taxon>Spermatophyta</taxon>
        <taxon>Magnoliopsida</taxon>
        <taxon>eudicotyledons</taxon>
        <taxon>Gunneridae</taxon>
        <taxon>Pentapetalae</taxon>
        <taxon>rosids</taxon>
        <taxon>fabids</taxon>
        <taxon>Fabales</taxon>
        <taxon>Fabaceae</taxon>
        <taxon>Papilionoideae</taxon>
        <taxon>50 kb inversion clade</taxon>
        <taxon>genistoids sensu lato</taxon>
        <taxon>core genistoids</taxon>
        <taxon>Genisteae</taxon>
        <taxon>Lupinus</taxon>
    </lineage>
</organism>
<evidence type="ECO:0000313" key="2">
    <source>
        <dbReference type="EMBL" id="CAL0324459.1"/>
    </source>
</evidence>
<evidence type="ECO:0000256" key="1">
    <source>
        <dbReference type="SAM" id="Phobius"/>
    </source>
</evidence>
<keyword evidence="1" id="KW-0812">Transmembrane</keyword>
<dbReference type="AlphaFoldDB" id="A0AAV1XU16"/>
<keyword evidence="1" id="KW-1133">Transmembrane helix</keyword>
<dbReference type="Proteomes" id="UP001497480">
    <property type="component" value="Unassembled WGS sequence"/>
</dbReference>
<dbReference type="EMBL" id="CAXHTB010000018">
    <property type="protein sequence ID" value="CAL0324459.1"/>
    <property type="molecule type" value="Genomic_DNA"/>
</dbReference>
<dbReference type="PANTHER" id="PTHR33726:SF3">
    <property type="entry name" value="TRANSMEMBRANE PROTEIN"/>
    <property type="match status" value="1"/>
</dbReference>
<protein>
    <recommendedName>
        <fullName evidence="4">Transmembrane protein</fullName>
    </recommendedName>
</protein>
<name>A0AAV1XU16_LUPLU</name>
<reference evidence="2 3" key="1">
    <citation type="submission" date="2024-03" db="EMBL/GenBank/DDBJ databases">
        <authorList>
            <person name="Martinez-Hernandez J."/>
        </authorList>
    </citation>
    <scope>NUCLEOTIDE SEQUENCE [LARGE SCALE GENOMIC DNA]</scope>
</reference>
<sequence>MGNKKRWNMFKRLRKETSSSLLRLKFLWYAFKSKKLTNLPVSFMDNVVFKVVSAFEAILLVLSVSFFYLCCGCKF</sequence>
<proteinExistence type="predicted"/>
<feature type="transmembrane region" description="Helical" evidence="1">
    <location>
        <begin position="48"/>
        <end position="71"/>
    </location>
</feature>
<gene>
    <name evidence="2" type="ORF">LLUT_LOCUS25519</name>
</gene>
<keyword evidence="3" id="KW-1185">Reference proteome</keyword>